<dbReference type="SMART" id="SM00408">
    <property type="entry name" value="IGc2"/>
    <property type="match status" value="1"/>
</dbReference>
<dbReference type="Pfam" id="PF13927">
    <property type="entry name" value="Ig_3"/>
    <property type="match status" value="1"/>
</dbReference>
<comment type="caution">
    <text evidence="7">The sequence shown here is derived from an EMBL/GenBank/DDBJ whole genome shotgun (WGS) entry which is preliminary data.</text>
</comment>
<keyword evidence="5" id="KW-0393">Immunoglobulin domain</keyword>
<gene>
    <name evidence="7" type="ORF">KUTeg_005926</name>
</gene>
<keyword evidence="2" id="KW-0472">Membrane</keyword>
<dbReference type="PANTHER" id="PTHR11640">
    <property type="entry name" value="NEPHRIN"/>
    <property type="match status" value="1"/>
</dbReference>
<keyword evidence="3" id="KW-1015">Disulfide bond</keyword>
<evidence type="ECO:0000256" key="1">
    <source>
        <dbReference type="ARBA" id="ARBA00004479"/>
    </source>
</evidence>
<evidence type="ECO:0000259" key="6">
    <source>
        <dbReference type="PROSITE" id="PS50835"/>
    </source>
</evidence>
<reference evidence="7 8" key="1">
    <citation type="submission" date="2022-12" db="EMBL/GenBank/DDBJ databases">
        <title>Chromosome-level genome of Tegillarca granosa.</title>
        <authorList>
            <person name="Kim J."/>
        </authorList>
    </citation>
    <scope>NUCLEOTIDE SEQUENCE [LARGE SCALE GENOMIC DNA]</scope>
    <source>
        <strain evidence="7">Teg-2019</strain>
        <tissue evidence="7">Adductor muscle</tissue>
    </source>
</reference>
<feature type="domain" description="Ig-like" evidence="6">
    <location>
        <begin position="129"/>
        <end position="213"/>
    </location>
</feature>
<comment type="subcellular location">
    <subcellularLocation>
        <location evidence="1">Membrane</location>
        <topology evidence="1">Single-pass type I membrane protein</topology>
    </subcellularLocation>
</comment>
<protein>
    <recommendedName>
        <fullName evidence="6">Ig-like domain-containing protein</fullName>
    </recommendedName>
</protein>
<proteinExistence type="predicted"/>
<evidence type="ECO:0000256" key="5">
    <source>
        <dbReference type="ARBA" id="ARBA00023319"/>
    </source>
</evidence>
<dbReference type="Proteomes" id="UP001217089">
    <property type="component" value="Unassembled WGS sequence"/>
</dbReference>
<feature type="non-terminal residue" evidence="7">
    <location>
        <position position="1"/>
    </location>
</feature>
<dbReference type="EMBL" id="JARBDR010000327">
    <property type="protein sequence ID" value="KAJ8316519.1"/>
    <property type="molecule type" value="Genomic_DNA"/>
</dbReference>
<dbReference type="InterPro" id="IPR003598">
    <property type="entry name" value="Ig_sub2"/>
</dbReference>
<dbReference type="SMART" id="SM00409">
    <property type="entry name" value="IG"/>
    <property type="match status" value="1"/>
</dbReference>
<dbReference type="PROSITE" id="PS50835">
    <property type="entry name" value="IG_LIKE"/>
    <property type="match status" value="2"/>
</dbReference>
<feature type="domain" description="Ig-like" evidence="6">
    <location>
        <begin position="1"/>
        <end position="38"/>
    </location>
</feature>
<dbReference type="InterPro" id="IPR013783">
    <property type="entry name" value="Ig-like_fold"/>
</dbReference>
<keyword evidence="4" id="KW-0325">Glycoprotein</keyword>
<evidence type="ECO:0000313" key="7">
    <source>
        <dbReference type="EMBL" id="KAJ8316519.1"/>
    </source>
</evidence>
<dbReference type="InterPro" id="IPR051275">
    <property type="entry name" value="Cell_adhesion_signaling"/>
</dbReference>
<dbReference type="Gene3D" id="2.60.40.10">
    <property type="entry name" value="Immunoglobulins"/>
    <property type="match status" value="2"/>
</dbReference>
<evidence type="ECO:0000256" key="3">
    <source>
        <dbReference type="ARBA" id="ARBA00023157"/>
    </source>
</evidence>
<dbReference type="InterPro" id="IPR003599">
    <property type="entry name" value="Ig_sub"/>
</dbReference>
<sequence>PLTSVTINSQSITVIEERTSEVTCTTSDSVPAANVTWYILRQGSQLVQLTNGIIYIQKNKKTINKPSNIRIAPVYDPYIVYVTQTGVKLQCTTYVGNPPSIAYTWSHNGVNTSNNPYVITVTKTSGDGPEIKPFAKQQPVEGSVFVLSCNVSGKPAPTSQQIWWTRQNDHTFRQQGNQLVIDKIQKGQSGIYRCHAQNTLTPSGQSSINKTATQDVEVDVLYSSSGYHTNDLNTSILGTMKSCHLFRSTLVGIPTMNSASIDTIACIMYFFYISMLKALGRSILPGRIVPVACGPFLNRFGAAE</sequence>
<evidence type="ECO:0000313" key="8">
    <source>
        <dbReference type="Proteomes" id="UP001217089"/>
    </source>
</evidence>
<dbReference type="PANTHER" id="PTHR11640:SF31">
    <property type="entry name" value="IRREGULAR CHIASM C-ROUGHEST PROTEIN-RELATED"/>
    <property type="match status" value="1"/>
</dbReference>
<organism evidence="7 8">
    <name type="scientific">Tegillarca granosa</name>
    <name type="common">Malaysian cockle</name>
    <name type="synonym">Anadara granosa</name>
    <dbReference type="NCBI Taxonomy" id="220873"/>
    <lineage>
        <taxon>Eukaryota</taxon>
        <taxon>Metazoa</taxon>
        <taxon>Spiralia</taxon>
        <taxon>Lophotrochozoa</taxon>
        <taxon>Mollusca</taxon>
        <taxon>Bivalvia</taxon>
        <taxon>Autobranchia</taxon>
        <taxon>Pteriomorphia</taxon>
        <taxon>Arcoida</taxon>
        <taxon>Arcoidea</taxon>
        <taxon>Arcidae</taxon>
        <taxon>Tegillarca</taxon>
    </lineage>
</organism>
<evidence type="ECO:0000256" key="2">
    <source>
        <dbReference type="ARBA" id="ARBA00023136"/>
    </source>
</evidence>
<dbReference type="InterPro" id="IPR007110">
    <property type="entry name" value="Ig-like_dom"/>
</dbReference>
<keyword evidence="8" id="KW-1185">Reference proteome</keyword>
<accession>A0ABQ9FGV2</accession>
<name>A0ABQ9FGV2_TEGGR</name>
<dbReference type="InterPro" id="IPR036179">
    <property type="entry name" value="Ig-like_dom_sf"/>
</dbReference>
<dbReference type="SUPFAM" id="SSF48726">
    <property type="entry name" value="Immunoglobulin"/>
    <property type="match status" value="2"/>
</dbReference>
<evidence type="ECO:0000256" key="4">
    <source>
        <dbReference type="ARBA" id="ARBA00023180"/>
    </source>
</evidence>